<dbReference type="PANTHER" id="PTHR43525">
    <property type="entry name" value="PROTEIN MALY"/>
    <property type="match status" value="1"/>
</dbReference>
<gene>
    <name evidence="7" type="primary">patB</name>
    <name evidence="7" type="ORF">ING2E5B_1281</name>
</gene>
<comment type="cofactor">
    <cofactor evidence="1">
        <name>pyridoxal 5'-phosphate</name>
        <dbReference type="ChEBI" id="CHEBI:597326"/>
    </cofactor>
</comment>
<comment type="similarity">
    <text evidence="5">Belongs to the class-II pyridoxal-phosphate-dependent aminotransferase family. MalY/PatB cystathionine beta-lyase subfamily.</text>
</comment>
<dbReference type="STRING" id="1562970.ING2E5B_1281"/>
<dbReference type="InterPro" id="IPR027619">
    <property type="entry name" value="C-S_lyase_PatB-like"/>
</dbReference>
<name>A0A098C0S2_9BACT</name>
<organism evidence="7 8">
    <name type="scientific">Fermentimonas caenicola</name>
    <dbReference type="NCBI Taxonomy" id="1562970"/>
    <lineage>
        <taxon>Bacteria</taxon>
        <taxon>Pseudomonadati</taxon>
        <taxon>Bacteroidota</taxon>
        <taxon>Bacteroidia</taxon>
        <taxon>Bacteroidales</taxon>
        <taxon>Dysgonomonadaceae</taxon>
        <taxon>Fermentimonas</taxon>
    </lineage>
</organism>
<evidence type="ECO:0000256" key="3">
    <source>
        <dbReference type="ARBA" id="ARBA00022898"/>
    </source>
</evidence>
<dbReference type="PANTHER" id="PTHR43525:SF1">
    <property type="entry name" value="PROTEIN MALY"/>
    <property type="match status" value="1"/>
</dbReference>
<dbReference type="Pfam" id="PF00155">
    <property type="entry name" value="Aminotran_1_2"/>
    <property type="match status" value="1"/>
</dbReference>
<evidence type="ECO:0000256" key="1">
    <source>
        <dbReference type="ARBA" id="ARBA00001933"/>
    </source>
</evidence>
<dbReference type="KEGG" id="pbt:ING2E5B_1281"/>
<keyword evidence="4 7" id="KW-0456">Lyase</keyword>
<dbReference type="HOGENOM" id="CLU_017584_15_0_10"/>
<dbReference type="InterPro" id="IPR015424">
    <property type="entry name" value="PyrdxlP-dep_Trfase"/>
</dbReference>
<dbReference type="GO" id="GO:0047804">
    <property type="term" value="F:cysteine-S-conjugate beta-lyase activity"/>
    <property type="evidence" value="ECO:0007669"/>
    <property type="project" value="UniProtKB-EC"/>
</dbReference>
<dbReference type="EMBL" id="LN515532">
    <property type="protein sequence ID" value="CEA16031.1"/>
    <property type="molecule type" value="Genomic_DNA"/>
</dbReference>
<dbReference type="Gene3D" id="3.90.1150.10">
    <property type="entry name" value="Aspartate Aminotransferase, domain 1"/>
    <property type="match status" value="1"/>
</dbReference>
<protein>
    <recommendedName>
        <fullName evidence="2">cysteine-S-conjugate beta-lyase</fullName>
        <ecNumber evidence="2">4.4.1.13</ecNumber>
    </recommendedName>
</protein>
<dbReference type="EC" id="4.4.1.13" evidence="2"/>
<evidence type="ECO:0000256" key="2">
    <source>
        <dbReference type="ARBA" id="ARBA00012224"/>
    </source>
</evidence>
<dbReference type="InterPro" id="IPR015422">
    <property type="entry name" value="PyrdxlP-dep_Trfase_small"/>
</dbReference>
<dbReference type="InterPro" id="IPR015421">
    <property type="entry name" value="PyrdxlP-dep_Trfase_major"/>
</dbReference>
<evidence type="ECO:0000313" key="8">
    <source>
        <dbReference type="Proteomes" id="UP000032417"/>
    </source>
</evidence>
<keyword evidence="3" id="KW-0663">Pyridoxal phosphate</keyword>
<evidence type="ECO:0000256" key="4">
    <source>
        <dbReference type="ARBA" id="ARBA00023239"/>
    </source>
</evidence>
<dbReference type="InterPro" id="IPR051798">
    <property type="entry name" value="Class-II_PLP-Dep_Aminotrans"/>
</dbReference>
<dbReference type="NCBIfam" id="TIGR04350">
    <property type="entry name" value="C_S_lyase_PatB"/>
    <property type="match status" value="1"/>
</dbReference>
<keyword evidence="8" id="KW-1185">Reference proteome</keyword>
<reference evidence="7 8" key="1">
    <citation type="submission" date="2014-08" db="EMBL/GenBank/DDBJ databases">
        <authorList>
            <person name="Wibberg D."/>
        </authorList>
    </citation>
    <scope>NUCLEOTIDE SEQUENCE [LARGE SCALE GENOMIC DNA]</scope>
    <source>
        <strain evidence="8">ING2-E5B</strain>
    </source>
</reference>
<accession>A0A098C0S2</accession>
<evidence type="ECO:0000313" key="7">
    <source>
        <dbReference type="EMBL" id="CEA16031.1"/>
    </source>
</evidence>
<dbReference type="InterPro" id="IPR004839">
    <property type="entry name" value="Aminotransferase_I/II_large"/>
</dbReference>
<dbReference type="Gene3D" id="3.40.640.10">
    <property type="entry name" value="Type I PLP-dependent aspartate aminotransferase-like (Major domain)"/>
    <property type="match status" value="1"/>
</dbReference>
<dbReference type="PATRIC" id="fig|1562970.3.peg.1267"/>
<evidence type="ECO:0000259" key="6">
    <source>
        <dbReference type="Pfam" id="PF00155"/>
    </source>
</evidence>
<dbReference type="SUPFAM" id="SSF53383">
    <property type="entry name" value="PLP-dependent transferases"/>
    <property type="match status" value="1"/>
</dbReference>
<sequence length="390" mass="44100">MKYNFDEIIDRSNTESSKLENLKSLFGREDLIPLWVADMDFKSPPAITKALMKRVEHGLFGYTIQSESYFNSIINWLERRHGWSVEKDDITYIPGVVKGLAFAIDEFTDKGDNIIIQPPVYHPFRIVSSSLGRNVVNNPLIKYNGQYRMDFEGLRKIASEKECKMLILCNPHNPAGRVWTHDELAELAEICYDNNILVISDEIHSDLALPGYKHIPFATVSDKANNNSITLMAPSKTFNIAGIVSSFSVITNEEIREKFLSYIKPRCLDEGTLFAYTATRAAYDECDDWLDEMLKYVQGNVDFVDSYLKKNIPQIRAILPEASFLVWLDCSSLKLSQSELKKLFVNEAGLALNDGTIFGPGGEGFMRLNVGTSKQVLEKALNNLKNAVNK</sequence>
<dbReference type="Proteomes" id="UP000032417">
    <property type="component" value="Chromosome 1"/>
</dbReference>
<dbReference type="GO" id="GO:0030170">
    <property type="term" value="F:pyridoxal phosphate binding"/>
    <property type="evidence" value="ECO:0007669"/>
    <property type="project" value="InterPro"/>
</dbReference>
<evidence type="ECO:0000256" key="5">
    <source>
        <dbReference type="ARBA" id="ARBA00037974"/>
    </source>
</evidence>
<feature type="domain" description="Aminotransferase class I/classII large" evidence="6">
    <location>
        <begin position="30"/>
        <end position="383"/>
    </location>
</feature>
<dbReference type="CDD" id="cd00609">
    <property type="entry name" value="AAT_like"/>
    <property type="match status" value="1"/>
</dbReference>
<dbReference type="AlphaFoldDB" id="A0A098C0S2"/>
<dbReference type="OrthoDB" id="9802872at2"/>
<proteinExistence type="inferred from homology"/>